<protein>
    <recommendedName>
        <fullName evidence="3">BZIP domain-containing protein</fullName>
    </recommendedName>
</protein>
<dbReference type="OrthoDB" id="124136at2759"/>
<proteinExistence type="predicted"/>
<comment type="caution">
    <text evidence="1">The sequence shown here is derived from an EMBL/GenBank/DDBJ whole genome shotgun (WGS) entry which is preliminary data.</text>
</comment>
<sequence>MPCCPAFYGLDETATSSSPIPQPTMPSYPHSIMTPLAMDIHSDTSDGSVEQTQLVPLSFNSRNLSGQKRPLHDASTSTVTRVNTQHRDTSPGCSHTKSGLNKTELRRERNRIHQAAWQARYKMKQHKLVTDLEKRIEYLRTEIQELKLQRRLIHCGIPINRNLWGTATEFFRLFRSSVRPPLPTGDSTGTQSEYIVQQNFLRATMAADVTDGRVCGVDALLQTWALQSLCYERIDLQPVRLENGPRDSLVAITKGYLVINENTLCYAFPHLVSDSRWSTIAARMLGQQLTLRGSVHFEWDSVNSRVTSIVCKADILTPLLHLFGNLDEVSCVFENARLTPDGRLVVSESIRVS</sequence>
<organism evidence="1 2">
    <name type="scientific">Phytophthora nicotianae P1976</name>
    <dbReference type="NCBI Taxonomy" id="1317066"/>
    <lineage>
        <taxon>Eukaryota</taxon>
        <taxon>Sar</taxon>
        <taxon>Stramenopiles</taxon>
        <taxon>Oomycota</taxon>
        <taxon>Peronosporomycetes</taxon>
        <taxon>Peronosporales</taxon>
        <taxon>Peronosporaceae</taxon>
        <taxon>Phytophthora</taxon>
    </lineage>
</organism>
<evidence type="ECO:0000313" key="1">
    <source>
        <dbReference type="EMBL" id="ETO72675.1"/>
    </source>
</evidence>
<accession>A0A081A1B4</accession>
<dbReference type="CDD" id="cd14686">
    <property type="entry name" value="bZIP"/>
    <property type="match status" value="1"/>
</dbReference>
<dbReference type="Proteomes" id="UP000028582">
    <property type="component" value="Unassembled WGS sequence"/>
</dbReference>
<reference evidence="1 2" key="1">
    <citation type="submission" date="2013-11" db="EMBL/GenBank/DDBJ databases">
        <title>The Genome Sequence of Phytophthora parasitica P1976.</title>
        <authorList>
            <consortium name="The Broad Institute Genomics Platform"/>
            <person name="Russ C."/>
            <person name="Tyler B."/>
            <person name="Panabieres F."/>
            <person name="Shan W."/>
            <person name="Tripathy S."/>
            <person name="Grunwald N."/>
            <person name="Machado M."/>
            <person name="Johnson C.S."/>
            <person name="Walker B."/>
            <person name="Young S."/>
            <person name="Zeng Q."/>
            <person name="Gargeya S."/>
            <person name="Fitzgerald M."/>
            <person name="Haas B."/>
            <person name="Abouelleil A."/>
            <person name="Allen A.W."/>
            <person name="Alvarado L."/>
            <person name="Arachchi H.M."/>
            <person name="Berlin A.M."/>
            <person name="Chapman S.B."/>
            <person name="Gainer-Dewar J."/>
            <person name="Goldberg J."/>
            <person name="Griggs A."/>
            <person name="Gujja S."/>
            <person name="Hansen M."/>
            <person name="Howarth C."/>
            <person name="Imamovic A."/>
            <person name="Ireland A."/>
            <person name="Larimer J."/>
            <person name="McCowan C."/>
            <person name="Murphy C."/>
            <person name="Pearson M."/>
            <person name="Poon T.W."/>
            <person name="Priest M."/>
            <person name="Roberts A."/>
            <person name="Saif S."/>
            <person name="Shea T."/>
            <person name="Sisk P."/>
            <person name="Sykes S."/>
            <person name="Wortman J."/>
            <person name="Nusbaum C."/>
            <person name="Birren B."/>
        </authorList>
    </citation>
    <scope>NUCLEOTIDE SEQUENCE [LARGE SCALE GENOMIC DNA]</scope>
    <source>
        <strain evidence="1 2">P1976</strain>
    </source>
</reference>
<evidence type="ECO:0008006" key="3">
    <source>
        <dbReference type="Google" id="ProtNLM"/>
    </source>
</evidence>
<gene>
    <name evidence="1" type="ORF">F444_11318</name>
</gene>
<evidence type="ECO:0000313" key="2">
    <source>
        <dbReference type="Proteomes" id="UP000028582"/>
    </source>
</evidence>
<name>A0A081A1B4_PHYNI</name>
<dbReference type="AlphaFoldDB" id="A0A081A1B4"/>
<dbReference type="EMBL" id="ANJA01002043">
    <property type="protein sequence ID" value="ETO72675.1"/>
    <property type="molecule type" value="Genomic_DNA"/>
</dbReference>